<reference evidence="2 3" key="1">
    <citation type="submission" date="2020-07" db="EMBL/GenBank/DDBJ databases">
        <authorList>
            <person name="Feng X."/>
        </authorList>
    </citation>
    <scope>NUCLEOTIDE SEQUENCE [LARGE SCALE GENOMIC DNA]</scope>
    <source>
        <strain evidence="2 3">JCM23202</strain>
    </source>
</reference>
<comment type="caution">
    <text evidence="2">The sequence shown here is derived from an EMBL/GenBank/DDBJ whole genome shotgun (WGS) entry which is preliminary data.</text>
</comment>
<keyword evidence="3" id="KW-1185">Reference proteome</keyword>
<dbReference type="GO" id="GO:0032259">
    <property type="term" value="P:methylation"/>
    <property type="evidence" value="ECO:0007669"/>
    <property type="project" value="UniProtKB-KW"/>
</dbReference>
<protein>
    <submittedName>
        <fullName evidence="2">Class I SAM-dependent methyltransferase</fullName>
    </submittedName>
</protein>
<organism evidence="2 3">
    <name type="scientific">Pelagicoccus albus</name>
    <dbReference type="NCBI Taxonomy" id="415222"/>
    <lineage>
        <taxon>Bacteria</taxon>
        <taxon>Pseudomonadati</taxon>
        <taxon>Verrucomicrobiota</taxon>
        <taxon>Opitutia</taxon>
        <taxon>Puniceicoccales</taxon>
        <taxon>Pelagicoccaceae</taxon>
        <taxon>Pelagicoccus</taxon>
    </lineage>
</organism>
<evidence type="ECO:0000259" key="1">
    <source>
        <dbReference type="Pfam" id="PF13649"/>
    </source>
</evidence>
<accession>A0A7X1B5I5</accession>
<sequence>MPNFDSLARIYHPLERITFAGKLEAARTFCIPLVSECQNALLIGDGDGRFSTELLNANRSVKILSIDISSRMLQVAKERAGNHANRLAIKNADALKFDYPVGAFDFIGLHFCLDCFEQSEVDDLLPKLAKSLKPNGLLAHTDFRSDTVWQKAIVRLLYFSFWLGAGLRANKLPIVKWTGEFSLESRRRSLGGLITSDLWRKA</sequence>
<evidence type="ECO:0000313" key="3">
    <source>
        <dbReference type="Proteomes" id="UP000526501"/>
    </source>
</evidence>
<evidence type="ECO:0000313" key="2">
    <source>
        <dbReference type="EMBL" id="MBC2605997.1"/>
    </source>
</evidence>
<gene>
    <name evidence="2" type="ORF">H5P27_08065</name>
</gene>
<dbReference type="AlphaFoldDB" id="A0A7X1B5I5"/>
<dbReference type="CDD" id="cd02440">
    <property type="entry name" value="AdoMet_MTases"/>
    <property type="match status" value="1"/>
</dbReference>
<dbReference type="InterPro" id="IPR041698">
    <property type="entry name" value="Methyltransf_25"/>
</dbReference>
<dbReference type="SUPFAM" id="SSF53335">
    <property type="entry name" value="S-adenosyl-L-methionine-dependent methyltransferases"/>
    <property type="match status" value="1"/>
</dbReference>
<proteinExistence type="predicted"/>
<dbReference type="Pfam" id="PF13649">
    <property type="entry name" value="Methyltransf_25"/>
    <property type="match status" value="1"/>
</dbReference>
<dbReference type="Gene3D" id="3.40.50.150">
    <property type="entry name" value="Vaccinia Virus protein VP39"/>
    <property type="match status" value="1"/>
</dbReference>
<dbReference type="RefSeq" id="WP_185659883.1">
    <property type="nucleotide sequence ID" value="NZ_CAWPOO010000007.1"/>
</dbReference>
<dbReference type="Proteomes" id="UP000526501">
    <property type="component" value="Unassembled WGS sequence"/>
</dbReference>
<dbReference type="InterPro" id="IPR029063">
    <property type="entry name" value="SAM-dependent_MTases_sf"/>
</dbReference>
<dbReference type="EMBL" id="JACHVC010000007">
    <property type="protein sequence ID" value="MBC2605997.1"/>
    <property type="molecule type" value="Genomic_DNA"/>
</dbReference>
<feature type="domain" description="Methyltransferase" evidence="1">
    <location>
        <begin position="41"/>
        <end position="136"/>
    </location>
</feature>
<dbReference type="GO" id="GO:0008168">
    <property type="term" value="F:methyltransferase activity"/>
    <property type="evidence" value="ECO:0007669"/>
    <property type="project" value="UniProtKB-KW"/>
</dbReference>
<name>A0A7X1B5I5_9BACT</name>
<keyword evidence="2" id="KW-0808">Transferase</keyword>
<keyword evidence="2" id="KW-0489">Methyltransferase</keyword>